<dbReference type="Proteomes" id="UP001295423">
    <property type="component" value="Unassembled WGS sequence"/>
</dbReference>
<protein>
    <recommendedName>
        <fullName evidence="5">Nop domain-containing protein</fullName>
    </recommendedName>
</protein>
<evidence type="ECO:0000313" key="7">
    <source>
        <dbReference type="Proteomes" id="UP001295423"/>
    </source>
</evidence>
<feature type="domain" description="Nop" evidence="5">
    <location>
        <begin position="237"/>
        <end position="362"/>
    </location>
</feature>
<dbReference type="GO" id="GO:0000244">
    <property type="term" value="P:spliceosomal tri-snRNP complex assembly"/>
    <property type="evidence" value="ECO:0007669"/>
    <property type="project" value="InterPro"/>
</dbReference>
<feature type="compositionally biased region" description="Low complexity" evidence="4">
    <location>
        <begin position="1"/>
        <end position="10"/>
    </location>
</feature>
<evidence type="ECO:0000256" key="3">
    <source>
        <dbReference type="ARBA" id="ARBA00023274"/>
    </source>
</evidence>
<dbReference type="Pfam" id="PF01798">
    <property type="entry name" value="Nop"/>
    <property type="match status" value="1"/>
</dbReference>
<dbReference type="InterPro" id="IPR027105">
    <property type="entry name" value="Prp31"/>
</dbReference>
<dbReference type="Pfam" id="PF09785">
    <property type="entry name" value="Prp31_C"/>
    <property type="match status" value="1"/>
</dbReference>
<evidence type="ECO:0000256" key="4">
    <source>
        <dbReference type="SAM" id="MobiDB-lite"/>
    </source>
</evidence>
<reference evidence="6" key="1">
    <citation type="submission" date="2023-08" db="EMBL/GenBank/DDBJ databases">
        <authorList>
            <person name="Audoor S."/>
            <person name="Bilcke G."/>
        </authorList>
    </citation>
    <scope>NUCLEOTIDE SEQUENCE</scope>
</reference>
<dbReference type="PROSITE" id="PS51358">
    <property type="entry name" value="NOP"/>
    <property type="match status" value="1"/>
</dbReference>
<feature type="region of interest" description="Disordered" evidence="4">
    <location>
        <begin position="1"/>
        <end position="46"/>
    </location>
</feature>
<dbReference type="InterPro" id="IPR002687">
    <property type="entry name" value="Nop_dom"/>
</dbReference>
<feature type="region of interest" description="Disordered" evidence="4">
    <location>
        <begin position="526"/>
        <end position="545"/>
    </location>
</feature>
<gene>
    <name evidence="6" type="ORF">CYCCA115_LOCUS14988</name>
</gene>
<dbReference type="Gene3D" id="1.10.246.90">
    <property type="entry name" value="Nop domain"/>
    <property type="match status" value="1"/>
</dbReference>
<dbReference type="Gene3D" id="1.10.287.4070">
    <property type="match status" value="1"/>
</dbReference>
<keyword evidence="2" id="KW-0539">Nucleus</keyword>
<comment type="caution">
    <text evidence="6">The sequence shown here is derived from an EMBL/GenBank/DDBJ whole genome shotgun (WGS) entry which is preliminary data.</text>
</comment>
<comment type="subcellular location">
    <subcellularLocation>
        <location evidence="1">Nucleus</location>
    </subcellularLocation>
</comment>
<keyword evidence="3" id="KW-0687">Ribonucleoprotein</keyword>
<dbReference type="EMBL" id="CAKOGP040001869">
    <property type="protein sequence ID" value="CAJ1954396.1"/>
    <property type="molecule type" value="Genomic_DNA"/>
</dbReference>
<evidence type="ECO:0000259" key="5">
    <source>
        <dbReference type="PROSITE" id="PS51358"/>
    </source>
</evidence>
<feature type="compositionally biased region" description="Polar residues" evidence="4">
    <location>
        <begin position="490"/>
        <end position="499"/>
    </location>
</feature>
<proteinExistence type="predicted"/>
<dbReference type="GO" id="GO:0005687">
    <property type="term" value="C:U4 snRNP"/>
    <property type="evidence" value="ECO:0007669"/>
    <property type="project" value="TreeGrafter"/>
</dbReference>
<evidence type="ECO:0000256" key="1">
    <source>
        <dbReference type="ARBA" id="ARBA00004123"/>
    </source>
</evidence>
<dbReference type="PANTHER" id="PTHR13904:SF0">
    <property type="entry name" value="U4_U6 SMALL NUCLEAR RIBONUCLEOPROTEIN PRP31"/>
    <property type="match status" value="1"/>
</dbReference>
<sequence>MDQTTTLADALLDDLNDLMDSDEEADAPPTTQSEPNIKSEPQESSMAAAIDSSIASQMMNNNIKQELSKPEAKAPKMHLKPSLVAHLEYISKLDASQEYQEKSQKEREEEDHHLVVKSNKFLSNLADELEKAHGALATAYKPKFPELEELLPNYVQFKNAVRVIWNEMDLTKVNDELNEILNSNQIITISVAGSTTSGRILTKEELAAVDEAATYMENLLDVQTKLIDFVVRSMEGLAPSVCALIGPSTAARLIGLVGGLAELTKIPSCNLQVIGQVKQNSTSRAGMSNASTKRHVGILADCDLVKSVPKQMQKKALKLVAAKLALVARFDYVNVDSGRTRSANTGLQFRTEIENKFEKLQEPDKAPVLKALPNTPAVFFDGKSPSLLRFVVANCTGLLFELSPDLAVKKRRGGKRMRRWKDRFEETAMMKQANTRAFSEQHGEYGDDAMGISMGLLDTADTGGAIRKTTEKRKMRQANSKASRKRAMQMAQQAKNNDGLASSVVFSQSSSMELVNPDANRNRVKEANKKWFKDNAGFQSALPKK</sequence>
<keyword evidence="7" id="KW-1185">Reference proteome</keyword>
<accession>A0AAD2PV96</accession>
<dbReference type="InterPro" id="IPR036070">
    <property type="entry name" value="Nop_dom_sf"/>
</dbReference>
<dbReference type="InterPro" id="IPR019175">
    <property type="entry name" value="Prp31_C"/>
</dbReference>
<dbReference type="SUPFAM" id="SSF89124">
    <property type="entry name" value="Nop domain"/>
    <property type="match status" value="1"/>
</dbReference>
<dbReference type="GO" id="GO:0071011">
    <property type="term" value="C:precatalytic spliceosome"/>
    <property type="evidence" value="ECO:0007669"/>
    <property type="project" value="TreeGrafter"/>
</dbReference>
<name>A0AAD2PV96_9STRA</name>
<dbReference type="GO" id="GO:0046540">
    <property type="term" value="C:U4/U6 x U5 tri-snRNP complex"/>
    <property type="evidence" value="ECO:0007669"/>
    <property type="project" value="InterPro"/>
</dbReference>
<feature type="region of interest" description="Disordered" evidence="4">
    <location>
        <begin position="470"/>
        <end position="499"/>
    </location>
</feature>
<dbReference type="InterPro" id="IPR042239">
    <property type="entry name" value="Nop_C"/>
</dbReference>
<organism evidence="6 7">
    <name type="scientific">Cylindrotheca closterium</name>
    <dbReference type="NCBI Taxonomy" id="2856"/>
    <lineage>
        <taxon>Eukaryota</taxon>
        <taxon>Sar</taxon>
        <taxon>Stramenopiles</taxon>
        <taxon>Ochrophyta</taxon>
        <taxon>Bacillariophyta</taxon>
        <taxon>Bacillariophyceae</taxon>
        <taxon>Bacillariophycidae</taxon>
        <taxon>Bacillariales</taxon>
        <taxon>Bacillariaceae</taxon>
        <taxon>Cylindrotheca</taxon>
    </lineage>
</organism>
<feature type="compositionally biased region" description="Basic residues" evidence="4">
    <location>
        <begin position="470"/>
        <end position="487"/>
    </location>
</feature>
<evidence type="ECO:0000256" key="2">
    <source>
        <dbReference type="ARBA" id="ARBA00023242"/>
    </source>
</evidence>
<feature type="compositionally biased region" description="Acidic residues" evidence="4">
    <location>
        <begin position="11"/>
        <end position="26"/>
    </location>
</feature>
<evidence type="ECO:0000313" key="6">
    <source>
        <dbReference type="EMBL" id="CAJ1954396.1"/>
    </source>
</evidence>
<dbReference type="AlphaFoldDB" id="A0AAD2PV96"/>
<dbReference type="PANTHER" id="PTHR13904">
    <property type="entry name" value="PRE-MRNA SPLICING FACTOR PRP31"/>
    <property type="match status" value="1"/>
</dbReference>